<dbReference type="EMBL" id="CP097503">
    <property type="protein sequence ID" value="URD83755.1"/>
    <property type="molecule type" value="Genomic_DNA"/>
</dbReference>
<keyword evidence="2" id="KW-1185">Reference proteome</keyword>
<accession>A0A9E7ETI8</accession>
<reference evidence="1" key="1">
    <citation type="submission" date="2022-05" db="EMBL/GenBank/DDBJ databases">
        <title>The Musa troglodytarum L. genome provides insights into the mechanism of non-climacteric behaviour and enrichment of carotenoids.</title>
        <authorList>
            <person name="Wang J."/>
        </authorList>
    </citation>
    <scope>NUCLEOTIDE SEQUENCE</scope>
    <source>
        <tissue evidence="1">Leaf</tissue>
    </source>
</reference>
<evidence type="ECO:0000313" key="1">
    <source>
        <dbReference type="EMBL" id="URD83755.1"/>
    </source>
</evidence>
<dbReference type="AlphaFoldDB" id="A0A9E7ETI8"/>
<evidence type="ECO:0000313" key="2">
    <source>
        <dbReference type="Proteomes" id="UP001055439"/>
    </source>
</evidence>
<organism evidence="1 2">
    <name type="scientific">Musa troglodytarum</name>
    <name type="common">fe'i banana</name>
    <dbReference type="NCBI Taxonomy" id="320322"/>
    <lineage>
        <taxon>Eukaryota</taxon>
        <taxon>Viridiplantae</taxon>
        <taxon>Streptophyta</taxon>
        <taxon>Embryophyta</taxon>
        <taxon>Tracheophyta</taxon>
        <taxon>Spermatophyta</taxon>
        <taxon>Magnoliopsida</taxon>
        <taxon>Liliopsida</taxon>
        <taxon>Zingiberales</taxon>
        <taxon>Musaceae</taxon>
        <taxon>Musa</taxon>
    </lineage>
</organism>
<gene>
    <name evidence="1" type="ORF">MUK42_18304</name>
</gene>
<proteinExistence type="predicted"/>
<sequence>MNLINLKLFSFTSFWRALRLLIITLLVFHLLTDSGSLRSSPYLKTTTILVPHQLLDSVKEQREYRLAKVRDYDVISPSAWPNLDSPAWSIPYR</sequence>
<name>A0A9E7ETI8_9LILI</name>
<protein>
    <submittedName>
        <fullName evidence="1">Uncharacterized protein</fullName>
    </submittedName>
</protein>
<dbReference type="Proteomes" id="UP001055439">
    <property type="component" value="Chromosome 10"/>
</dbReference>